<dbReference type="Proteomes" id="UP000694892">
    <property type="component" value="Chromosome 3L"/>
</dbReference>
<evidence type="ECO:0000313" key="1">
    <source>
        <dbReference type="EMBL" id="OCT87955.1"/>
    </source>
</evidence>
<proteinExistence type="predicted"/>
<dbReference type="AlphaFoldDB" id="A0A974DAV0"/>
<sequence>MSRNDGEIGIGAIEACGATLSRNDGDIGMGLWDMSISWQIQEASPKGYICGVQATQSMFSLVTWDEVLNGEFCTQKRLISITEKVTESASSVPRNRLCAIYFP</sequence>
<gene>
    <name evidence="1" type="ORF">XELAEV_18016584mg</name>
</gene>
<evidence type="ECO:0000313" key="2">
    <source>
        <dbReference type="Proteomes" id="UP000694892"/>
    </source>
</evidence>
<name>A0A974DAV0_XENLA</name>
<accession>A0A974DAV0</accession>
<dbReference type="EMBL" id="CM004470">
    <property type="protein sequence ID" value="OCT87955.1"/>
    <property type="molecule type" value="Genomic_DNA"/>
</dbReference>
<reference evidence="2" key="1">
    <citation type="journal article" date="2016" name="Nature">
        <title>Genome evolution in the allotetraploid frog Xenopus laevis.</title>
        <authorList>
            <person name="Session A.M."/>
            <person name="Uno Y."/>
            <person name="Kwon T."/>
            <person name="Chapman J.A."/>
            <person name="Toyoda A."/>
            <person name="Takahashi S."/>
            <person name="Fukui A."/>
            <person name="Hikosaka A."/>
            <person name="Suzuki A."/>
            <person name="Kondo M."/>
            <person name="van Heeringen S.J."/>
            <person name="Quigley I."/>
            <person name="Heinz S."/>
            <person name="Ogino H."/>
            <person name="Ochi H."/>
            <person name="Hellsten U."/>
            <person name="Lyons J.B."/>
            <person name="Simakov O."/>
            <person name="Putnam N."/>
            <person name="Stites J."/>
            <person name="Kuroki Y."/>
            <person name="Tanaka T."/>
            <person name="Michiue T."/>
            <person name="Watanabe M."/>
            <person name="Bogdanovic O."/>
            <person name="Lister R."/>
            <person name="Georgiou G."/>
            <person name="Paranjpe S.S."/>
            <person name="van Kruijsbergen I."/>
            <person name="Shu S."/>
            <person name="Carlson J."/>
            <person name="Kinoshita T."/>
            <person name="Ohta Y."/>
            <person name="Mawaribuchi S."/>
            <person name="Jenkins J."/>
            <person name="Grimwood J."/>
            <person name="Schmutz J."/>
            <person name="Mitros T."/>
            <person name="Mozaffari S.V."/>
            <person name="Suzuki Y."/>
            <person name="Haramoto Y."/>
            <person name="Yamamoto T.S."/>
            <person name="Takagi C."/>
            <person name="Heald R."/>
            <person name="Miller K."/>
            <person name="Haudenschild C."/>
            <person name="Kitzman J."/>
            <person name="Nakayama T."/>
            <person name="Izutsu Y."/>
            <person name="Robert J."/>
            <person name="Fortriede J."/>
            <person name="Burns K."/>
            <person name="Lotay V."/>
            <person name="Karimi K."/>
            <person name="Yasuoka Y."/>
            <person name="Dichmann D.S."/>
            <person name="Flajnik M.F."/>
            <person name="Houston D.W."/>
            <person name="Shendure J."/>
            <person name="DuPasquier L."/>
            <person name="Vize P.D."/>
            <person name="Zorn A.M."/>
            <person name="Ito M."/>
            <person name="Marcotte E.M."/>
            <person name="Wallingford J.B."/>
            <person name="Ito Y."/>
            <person name="Asashima M."/>
            <person name="Ueno N."/>
            <person name="Matsuda Y."/>
            <person name="Veenstra G.J."/>
            <person name="Fujiyama A."/>
            <person name="Harland R.M."/>
            <person name="Taira M."/>
            <person name="Rokhsar D.S."/>
        </authorList>
    </citation>
    <scope>NUCLEOTIDE SEQUENCE [LARGE SCALE GENOMIC DNA]</scope>
    <source>
        <strain evidence="2">J</strain>
    </source>
</reference>
<protein>
    <submittedName>
        <fullName evidence="1">Uncharacterized protein</fullName>
    </submittedName>
</protein>
<organism evidence="1 2">
    <name type="scientific">Xenopus laevis</name>
    <name type="common">African clawed frog</name>
    <dbReference type="NCBI Taxonomy" id="8355"/>
    <lineage>
        <taxon>Eukaryota</taxon>
        <taxon>Metazoa</taxon>
        <taxon>Chordata</taxon>
        <taxon>Craniata</taxon>
        <taxon>Vertebrata</taxon>
        <taxon>Euteleostomi</taxon>
        <taxon>Amphibia</taxon>
        <taxon>Batrachia</taxon>
        <taxon>Anura</taxon>
        <taxon>Pipoidea</taxon>
        <taxon>Pipidae</taxon>
        <taxon>Xenopodinae</taxon>
        <taxon>Xenopus</taxon>
        <taxon>Xenopus</taxon>
    </lineage>
</organism>